<dbReference type="SMART" id="SM00490">
    <property type="entry name" value="HELICc"/>
    <property type="match status" value="1"/>
</dbReference>
<keyword evidence="4 11" id="KW-0378">Hydrolase</keyword>
<dbReference type="GO" id="GO:0009266">
    <property type="term" value="P:response to temperature stimulus"/>
    <property type="evidence" value="ECO:0007669"/>
    <property type="project" value="UniProtKB-ARBA"/>
</dbReference>
<dbReference type="GO" id="GO:0005524">
    <property type="term" value="F:ATP binding"/>
    <property type="evidence" value="ECO:0007669"/>
    <property type="project" value="UniProtKB-KW"/>
</dbReference>
<accession>H3KGL2</accession>
<dbReference type="PROSITE" id="PS51195">
    <property type="entry name" value="Q_MOTIF"/>
    <property type="match status" value="1"/>
</dbReference>
<dbReference type="PANTHER" id="PTHR47959:SF13">
    <property type="entry name" value="ATP-DEPENDENT RNA HELICASE RHLE"/>
    <property type="match status" value="1"/>
</dbReference>
<dbReference type="Gene3D" id="3.40.50.300">
    <property type="entry name" value="P-loop containing nucleotide triphosphate hydrolases"/>
    <property type="match status" value="2"/>
</dbReference>
<evidence type="ECO:0000259" key="16">
    <source>
        <dbReference type="PROSITE" id="PS51195"/>
    </source>
</evidence>
<proteinExistence type="inferred from homology"/>
<keyword evidence="2" id="KW-0963">Cytoplasm</keyword>
<evidence type="ECO:0000256" key="3">
    <source>
        <dbReference type="ARBA" id="ARBA00022741"/>
    </source>
</evidence>
<dbReference type="SUPFAM" id="SSF52540">
    <property type="entry name" value="P-loop containing nucleoside triphosphate hydrolases"/>
    <property type="match status" value="1"/>
</dbReference>
<feature type="domain" description="DEAD-box RNA helicase Q" evidence="16">
    <location>
        <begin position="2"/>
        <end position="30"/>
    </location>
</feature>
<evidence type="ECO:0000256" key="4">
    <source>
        <dbReference type="ARBA" id="ARBA00022801"/>
    </source>
</evidence>
<keyword evidence="18" id="KW-1185">Reference proteome</keyword>
<dbReference type="CDD" id="cd18787">
    <property type="entry name" value="SF2_C_DEAD"/>
    <property type="match status" value="1"/>
</dbReference>
<feature type="compositionally biased region" description="Basic and acidic residues" evidence="13">
    <location>
        <begin position="569"/>
        <end position="579"/>
    </location>
</feature>
<dbReference type="EMBL" id="AFBQ01000283">
    <property type="protein sequence ID" value="EHY30751.1"/>
    <property type="molecule type" value="Genomic_DNA"/>
</dbReference>
<dbReference type="InterPro" id="IPR000629">
    <property type="entry name" value="RNA-helicase_DEAD-box_CS"/>
</dbReference>
<comment type="catalytic activity">
    <reaction evidence="8">
        <text>ATP + H2O = ADP + phosphate + H(+)</text>
        <dbReference type="Rhea" id="RHEA:13065"/>
        <dbReference type="ChEBI" id="CHEBI:15377"/>
        <dbReference type="ChEBI" id="CHEBI:15378"/>
        <dbReference type="ChEBI" id="CHEBI:30616"/>
        <dbReference type="ChEBI" id="CHEBI:43474"/>
        <dbReference type="ChEBI" id="CHEBI:456216"/>
        <dbReference type="EC" id="3.6.4.13"/>
    </reaction>
</comment>
<dbReference type="CDD" id="cd00268">
    <property type="entry name" value="DEADc"/>
    <property type="match status" value="1"/>
</dbReference>
<evidence type="ECO:0000256" key="7">
    <source>
        <dbReference type="ARBA" id="ARBA00038437"/>
    </source>
</evidence>
<dbReference type="STRING" id="762967.HMPREF9440_01893"/>
<keyword evidence="3 11" id="KW-0547">Nucleotide-binding</keyword>
<feature type="short sequence motif" description="Q motif" evidence="10">
    <location>
        <begin position="2"/>
        <end position="30"/>
    </location>
</feature>
<comment type="caution">
    <text evidence="17">The sequence shown here is derived from an EMBL/GenBank/DDBJ whole genome shotgun (WGS) entry which is preliminary data.</text>
</comment>
<dbReference type="InterPro" id="IPR044742">
    <property type="entry name" value="DEAD/DEAH_RhlB"/>
</dbReference>
<dbReference type="GO" id="GO:0003724">
    <property type="term" value="F:RNA helicase activity"/>
    <property type="evidence" value="ECO:0007669"/>
    <property type="project" value="UniProtKB-EC"/>
</dbReference>
<evidence type="ECO:0000256" key="2">
    <source>
        <dbReference type="ARBA" id="ARBA00022490"/>
    </source>
</evidence>
<organism evidence="17 18">
    <name type="scientific">Sutterella parvirubra YIT 11816</name>
    <dbReference type="NCBI Taxonomy" id="762967"/>
    <lineage>
        <taxon>Bacteria</taxon>
        <taxon>Pseudomonadati</taxon>
        <taxon>Pseudomonadota</taxon>
        <taxon>Betaproteobacteria</taxon>
        <taxon>Burkholderiales</taxon>
        <taxon>Sutterellaceae</taxon>
        <taxon>Sutterella</taxon>
    </lineage>
</organism>
<keyword evidence="5 11" id="KW-0347">Helicase</keyword>
<feature type="compositionally biased region" description="Low complexity" evidence="13">
    <location>
        <begin position="528"/>
        <end position="547"/>
    </location>
</feature>
<evidence type="ECO:0000256" key="12">
    <source>
        <dbReference type="SAM" id="Coils"/>
    </source>
</evidence>
<dbReference type="PANTHER" id="PTHR47959">
    <property type="entry name" value="ATP-DEPENDENT RNA HELICASE RHLE-RELATED"/>
    <property type="match status" value="1"/>
</dbReference>
<keyword evidence="6 11" id="KW-0067">ATP-binding</keyword>
<dbReference type="InterPro" id="IPR014014">
    <property type="entry name" value="RNA_helicase_DEAD_Q_motif"/>
</dbReference>
<feature type="compositionally biased region" description="Basic and acidic residues" evidence="13">
    <location>
        <begin position="615"/>
        <end position="639"/>
    </location>
</feature>
<feature type="coiled-coil region" evidence="12">
    <location>
        <begin position="478"/>
        <end position="516"/>
    </location>
</feature>
<feature type="region of interest" description="Disordered" evidence="13">
    <location>
        <begin position="517"/>
        <end position="639"/>
    </location>
</feature>
<evidence type="ECO:0000256" key="9">
    <source>
        <dbReference type="ARBA" id="ARBA00074363"/>
    </source>
</evidence>
<dbReference type="PROSITE" id="PS51194">
    <property type="entry name" value="HELICASE_CTER"/>
    <property type="match status" value="1"/>
</dbReference>
<evidence type="ECO:0000256" key="13">
    <source>
        <dbReference type="SAM" id="MobiDB-lite"/>
    </source>
</evidence>
<evidence type="ECO:0000256" key="1">
    <source>
        <dbReference type="ARBA" id="ARBA00012552"/>
    </source>
</evidence>
<evidence type="ECO:0000256" key="5">
    <source>
        <dbReference type="ARBA" id="ARBA00022806"/>
    </source>
</evidence>
<dbReference type="InterPro" id="IPR027417">
    <property type="entry name" value="P-loop_NTPase"/>
</dbReference>
<evidence type="ECO:0000313" key="17">
    <source>
        <dbReference type="EMBL" id="EHY30751.1"/>
    </source>
</evidence>
<dbReference type="GO" id="GO:0016787">
    <property type="term" value="F:hydrolase activity"/>
    <property type="evidence" value="ECO:0007669"/>
    <property type="project" value="UniProtKB-KW"/>
</dbReference>
<evidence type="ECO:0000313" key="18">
    <source>
        <dbReference type="Proteomes" id="UP000004956"/>
    </source>
</evidence>
<dbReference type="EC" id="3.6.4.13" evidence="1"/>
<dbReference type="PATRIC" id="fig|762967.3.peg.1493"/>
<reference evidence="17 18" key="1">
    <citation type="submission" date="2011-11" db="EMBL/GenBank/DDBJ databases">
        <authorList>
            <person name="Weinstock G."/>
            <person name="Sodergren E."/>
            <person name="Clifton S."/>
            <person name="Fulton L."/>
            <person name="Fulton B."/>
            <person name="Courtney L."/>
            <person name="Fronick C."/>
            <person name="Harrison M."/>
            <person name="Strong C."/>
            <person name="Farmer C."/>
            <person name="Delahaunty K."/>
            <person name="Markovic C."/>
            <person name="Hall O."/>
            <person name="Minx P."/>
            <person name="Tomlinson C."/>
            <person name="Mitreva M."/>
            <person name="Hou S."/>
            <person name="Chen J."/>
            <person name="Wollam A."/>
            <person name="Pepin K.H."/>
            <person name="Johnson M."/>
            <person name="Bhonagiri V."/>
            <person name="Zhang X."/>
            <person name="Suruliraj S."/>
            <person name="Warren W."/>
            <person name="Chinwalla A."/>
            <person name="Mardis E.R."/>
            <person name="Wilson R.K."/>
        </authorList>
    </citation>
    <scope>NUCLEOTIDE SEQUENCE [LARGE SCALE GENOMIC DNA]</scope>
    <source>
        <strain evidence="17 18">YIT 11816</strain>
    </source>
</reference>
<gene>
    <name evidence="17" type="ORF">HMPREF9440_01893</name>
</gene>
<dbReference type="GO" id="GO:0003676">
    <property type="term" value="F:nucleic acid binding"/>
    <property type="evidence" value="ECO:0007669"/>
    <property type="project" value="InterPro"/>
</dbReference>
<feature type="compositionally biased region" description="Low complexity" evidence="13">
    <location>
        <begin position="556"/>
        <end position="567"/>
    </location>
</feature>
<keyword evidence="12" id="KW-0175">Coiled coil</keyword>
<dbReference type="Pfam" id="PF00270">
    <property type="entry name" value="DEAD"/>
    <property type="match status" value="1"/>
</dbReference>
<dbReference type="InterPro" id="IPR014001">
    <property type="entry name" value="Helicase_ATP-bd"/>
</dbReference>
<dbReference type="GO" id="GO:0042255">
    <property type="term" value="P:ribosome assembly"/>
    <property type="evidence" value="ECO:0007669"/>
    <property type="project" value="UniProtKB-ARBA"/>
</dbReference>
<evidence type="ECO:0000256" key="8">
    <source>
        <dbReference type="ARBA" id="ARBA00047984"/>
    </source>
</evidence>
<evidence type="ECO:0000256" key="10">
    <source>
        <dbReference type="PROSITE-ProRule" id="PRU00552"/>
    </source>
</evidence>
<dbReference type="HOGENOM" id="CLU_003041_28_2_4"/>
<protein>
    <recommendedName>
        <fullName evidence="9">DEAD-box ATP-dependent RNA helicase RhpA</fullName>
        <ecNumber evidence="1">3.6.4.13</ecNumber>
    </recommendedName>
</protein>
<dbReference type="Pfam" id="PF00271">
    <property type="entry name" value="Helicase_C"/>
    <property type="match status" value="1"/>
</dbReference>
<dbReference type="FunFam" id="3.40.50.300:FF:000108">
    <property type="entry name" value="ATP-dependent RNA helicase RhlE"/>
    <property type="match status" value="1"/>
</dbReference>
<sequence length="639" mass="69576">MTSFESFGLDPRILSAIARMGYSEPTPIQTQAIPVVLKGGDVMGAAQTGTGKTAGFGLPLLARILPKANTSMSPARHPVRALILTPTRELADQVSDNLTAYAADTPLRVGVVYGGVDIRPQADMLRRGIEVLTATPGRLLDHVAQKSVNLSQVEIVVLDEADRMLDMGFLPDISRILQLLPKTRQSLMFSATFSEEITKLAKNFLKPDPAVIKVARQNQTAATVTQELLAVTERDKTDVLIDMLRTRGPEGGPLTQVLVFVNAKITCRRLARTLERVGINADAIHGDKTQEERQVALDGFKSGAIHVLVATDVAARGLDIKELPFVINYDVPYSAEDYVHRIGRTGRAGSKGVAVMLSTPGDARLVEAIEKLTKQTFKPVSVEPMARGRRNAFRRNQNVDRVDTPEDERLARERARAYVPPAHRHRDPLFDMPYVERSARQERAAAPQPAYLERREKKRPVAALLGGFMFERSTERRRREAEAAAAAQKEAELKAQQEAELAAKKAAEAAEAARAAAEAPKAEKAEQVEQAAPAVVETAEAAPAPAQDEPKLEQIETVPAAVKAADALEAEKAEEAKKAEKPRRPRRPRKTAKPAEAEEPLVQIETKPRAKKAPKAAEEPAKAPEAKEAAESAEAPKAD</sequence>
<evidence type="ECO:0000259" key="15">
    <source>
        <dbReference type="PROSITE" id="PS51194"/>
    </source>
</evidence>
<dbReference type="Proteomes" id="UP000004956">
    <property type="component" value="Unassembled WGS sequence"/>
</dbReference>
<dbReference type="GO" id="GO:0005829">
    <property type="term" value="C:cytosol"/>
    <property type="evidence" value="ECO:0007669"/>
    <property type="project" value="TreeGrafter"/>
</dbReference>
<comment type="similarity">
    <text evidence="7 11">Belongs to the DEAD box helicase family.</text>
</comment>
<evidence type="ECO:0000256" key="6">
    <source>
        <dbReference type="ARBA" id="ARBA00022840"/>
    </source>
</evidence>
<dbReference type="InterPro" id="IPR050079">
    <property type="entry name" value="DEAD_box_RNA_helicase"/>
</dbReference>
<dbReference type="InterPro" id="IPR011545">
    <property type="entry name" value="DEAD/DEAH_box_helicase_dom"/>
</dbReference>
<evidence type="ECO:0000259" key="14">
    <source>
        <dbReference type="PROSITE" id="PS51192"/>
    </source>
</evidence>
<dbReference type="SMART" id="SM00487">
    <property type="entry name" value="DEXDc"/>
    <property type="match status" value="1"/>
</dbReference>
<feature type="domain" description="Helicase ATP-binding" evidence="14">
    <location>
        <begin position="33"/>
        <end position="211"/>
    </location>
</feature>
<feature type="compositionally biased region" description="Basic residues" evidence="13">
    <location>
        <begin position="580"/>
        <end position="592"/>
    </location>
</feature>
<dbReference type="AlphaFoldDB" id="H3KGL2"/>
<feature type="domain" description="Helicase C-terminal" evidence="15">
    <location>
        <begin position="223"/>
        <end position="388"/>
    </location>
</feature>
<evidence type="ECO:0000256" key="11">
    <source>
        <dbReference type="RuleBase" id="RU000492"/>
    </source>
</evidence>
<dbReference type="PROSITE" id="PS51192">
    <property type="entry name" value="HELICASE_ATP_BIND_1"/>
    <property type="match status" value="1"/>
</dbReference>
<dbReference type="PROSITE" id="PS00039">
    <property type="entry name" value="DEAD_ATP_HELICASE"/>
    <property type="match status" value="1"/>
</dbReference>
<name>H3KGL2_9BURK</name>
<dbReference type="InterPro" id="IPR001650">
    <property type="entry name" value="Helicase_C-like"/>
</dbReference>